<keyword evidence="2" id="KW-0614">Plasmid</keyword>
<feature type="chain" id="PRO_5018133433" evidence="1">
    <location>
        <begin position="25"/>
        <end position="147"/>
    </location>
</feature>
<dbReference type="OrthoDB" id="72369at2"/>
<organism evidence="2 3">
    <name type="scientific">Deinococcus psychrotolerans</name>
    <dbReference type="NCBI Taxonomy" id="2489213"/>
    <lineage>
        <taxon>Bacteria</taxon>
        <taxon>Thermotogati</taxon>
        <taxon>Deinococcota</taxon>
        <taxon>Deinococci</taxon>
        <taxon>Deinococcales</taxon>
        <taxon>Deinococcaceae</taxon>
        <taxon>Deinococcus</taxon>
    </lineage>
</organism>
<evidence type="ECO:0000313" key="2">
    <source>
        <dbReference type="EMBL" id="AZI45373.1"/>
    </source>
</evidence>
<accession>A0A3G8YKA5</accession>
<sequence>MNTKTRLLIATLAASVALSFSASAATAPSTGAPVRIAQDQPSTALVALRLPYVPRAREAAAHFTPPEFCYSGKMKVACTLTDVPSDDLNQFTPPKFCYSGKMKVACTLTDVPSDDLNQFTPPKFCYSGKMKVACTLTDAPSKDPTRP</sequence>
<dbReference type="KEGG" id="dph:EHF33_20905"/>
<gene>
    <name evidence="2" type="ORF">EHF33_20905</name>
</gene>
<evidence type="ECO:0000256" key="1">
    <source>
        <dbReference type="SAM" id="SignalP"/>
    </source>
</evidence>
<dbReference type="RefSeq" id="WP_124875917.1">
    <property type="nucleotide sequence ID" value="NZ_CP034189.1"/>
</dbReference>
<dbReference type="AlphaFoldDB" id="A0A3G8YKA5"/>
<reference evidence="2 3" key="1">
    <citation type="submission" date="2018-11" db="EMBL/GenBank/DDBJ databases">
        <title>Deinococcus shelandsis sp. nov., isolated from South Shetland Islands soil of Antarctica.</title>
        <authorList>
            <person name="Tian J."/>
        </authorList>
    </citation>
    <scope>NUCLEOTIDE SEQUENCE [LARGE SCALE GENOMIC DNA]</scope>
    <source>
        <strain evidence="2 3">S14-83T</strain>
        <plasmid evidence="2 3">unnamed5</plasmid>
    </source>
</reference>
<feature type="signal peptide" evidence="1">
    <location>
        <begin position="1"/>
        <end position="24"/>
    </location>
</feature>
<keyword evidence="3" id="KW-1185">Reference proteome</keyword>
<evidence type="ECO:0000313" key="3">
    <source>
        <dbReference type="Proteomes" id="UP000276417"/>
    </source>
</evidence>
<protein>
    <submittedName>
        <fullName evidence="2">Uncharacterized protein</fullName>
    </submittedName>
</protein>
<geneLocation type="plasmid" evidence="2 3">
    <name>unnamed5</name>
</geneLocation>
<dbReference type="Proteomes" id="UP000276417">
    <property type="component" value="Plasmid unnamed5"/>
</dbReference>
<name>A0A3G8YKA5_9DEIO</name>
<keyword evidence="1" id="KW-0732">Signal</keyword>
<dbReference type="EMBL" id="CP034189">
    <property type="protein sequence ID" value="AZI45373.1"/>
    <property type="molecule type" value="Genomic_DNA"/>
</dbReference>
<proteinExistence type="predicted"/>